<evidence type="ECO:0000313" key="2">
    <source>
        <dbReference type="EMBL" id="RPA65831.1"/>
    </source>
</evidence>
<organism evidence="2 3">
    <name type="scientific">Gordonia oryzae</name>
    <dbReference type="NCBI Taxonomy" id="2487349"/>
    <lineage>
        <taxon>Bacteria</taxon>
        <taxon>Bacillati</taxon>
        <taxon>Actinomycetota</taxon>
        <taxon>Actinomycetes</taxon>
        <taxon>Mycobacteriales</taxon>
        <taxon>Gordoniaceae</taxon>
        <taxon>Gordonia</taxon>
    </lineage>
</organism>
<feature type="signal peptide" evidence="1">
    <location>
        <begin position="1"/>
        <end position="18"/>
    </location>
</feature>
<keyword evidence="1" id="KW-0732">Signal</keyword>
<gene>
    <name evidence="2" type="ORF">EF294_03585</name>
</gene>
<evidence type="ECO:0008006" key="4">
    <source>
        <dbReference type="Google" id="ProtNLM"/>
    </source>
</evidence>
<dbReference type="Proteomes" id="UP000267536">
    <property type="component" value="Unassembled WGS sequence"/>
</dbReference>
<protein>
    <recommendedName>
        <fullName evidence="4">DUF4352 domain-containing protein</fullName>
    </recommendedName>
</protein>
<dbReference type="PROSITE" id="PS51257">
    <property type="entry name" value="PROKAR_LIPOPROTEIN"/>
    <property type="match status" value="1"/>
</dbReference>
<accession>A0A3N4H3B1</accession>
<sequence length="199" mass="20229">MKKAIGAIVVLLAIGCAAGCGTSSDSSTTAGRHSSSATSASTATETADVLNKAVGQSAGWNCADASDESCSLAFTVTALDRVPSANCSDSAPPPAGSEIYRLAIDAQAYHSTPAPNATLPPGFVISSDNWYAIDADGYGTKADVAIGCGDFDPGPFYRPLSVGQKGRGSILFALPAGSRELELREQGTPGTWRWALPAA</sequence>
<keyword evidence="3" id="KW-1185">Reference proteome</keyword>
<proteinExistence type="predicted"/>
<feature type="chain" id="PRO_5039225200" description="DUF4352 domain-containing protein" evidence="1">
    <location>
        <begin position="19"/>
        <end position="199"/>
    </location>
</feature>
<comment type="caution">
    <text evidence="2">The sequence shown here is derived from an EMBL/GenBank/DDBJ whole genome shotgun (WGS) entry which is preliminary data.</text>
</comment>
<evidence type="ECO:0000256" key="1">
    <source>
        <dbReference type="SAM" id="SignalP"/>
    </source>
</evidence>
<reference evidence="2 3" key="1">
    <citation type="submission" date="2018-11" db="EMBL/GenBank/DDBJ databases">
        <title>Draft genome sequence of Gordonia sp. RS15-1S isolated from rice stems.</title>
        <authorList>
            <person name="Muangham S."/>
        </authorList>
    </citation>
    <scope>NUCLEOTIDE SEQUENCE [LARGE SCALE GENOMIC DNA]</scope>
    <source>
        <strain evidence="2 3">RS15-1S</strain>
    </source>
</reference>
<dbReference type="EMBL" id="RKMH01000002">
    <property type="protein sequence ID" value="RPA65831.1"/>
    <property type="molecule type" value="Genomic_DNA"/>
</dbReference>
<dbReference type="AlphaFoldDB" id="A0A3N4H3B1"/>
<name>A0A3N4H3B1_9ACTN</name>
<evidence type="ECO:0000313" key="3">
    <source>
        <dbReference type="Proteomes" id="UP000267536"/>
    </source>
</evidence>